<name>A0A142BVJ0_9BACT</name>
<sequence length="100" mass="10793">MICNMTYAGGGKLKYASGAQTAGGDKTLTVTGLGFRPYAVFGVHSRDYASYNKARGFLCGDDGSVVRQFTEDCAPTVSDDGFTLYFGEFGMNYLWWAIGV</sequence>
<reference evidence="1" key="1">
    <citation type="journal article" date="2016" name="Appl. Environ. Microbiol.">
        <title>Diversity of the Tetracycline Mobilome within a Chinese Pig Manure Sample.</title>
        <authorList>
            <person name="Leclercq S.O."/>
            <person name="Wang C."/>
            <person name="Zhu Y."/>
            <person name="Wu H."/>
            <person name="Du X."/>
            <person name="Liu Z."/>
            <person name="Feng J."/>
        </authorList>
    </citation>
    <scope>NUCLEOTIDE SEQUENCE</scope>
</reference>
<reference evidence="1" key="2">
    <citation type="submission" date="2016-02" db="EMBL/GenBank/DDBJ databases">
        <authorList>
            <person name="Wen L."/>
            <person name="He K."/>
            <person name="Yang H."/>
        </authorList>
    </citation>
    <scope>NUCLEOTIDE SEQUENCE</scope>
</reference>
<proteinExistence type="predicted"/>
<dbReference type="EMBL" id="KU736867">
    <property type="protein sequence ID" value="AMP42128.1"/>
    <property type="molecule type" value="Genomic_DNA"/>
</dbReference>
<dbReference type="AlphaFoldDB" id="A0A142BVJ0"/>
<evidence type="ECO:0000313" key="1">
    <source>
        <dbReference type="EMBL" id="AMP42128.1"/>
    </source>
</evidence>
<organism evidence="1">
    <name type="scientific">uncultured bacterium IN-02</name>
    <dbReference type="NCBI Taxonomy" id="1805580"/>
    <lineage>
        <taxon>Bacteria</taxon>
        <taxon>environmental samples</taxon>
    </lineage>
</organism>
<protein>
    <submittedName>
        <fullName evidence="1">Uncharacterized protein</fullName>
    </submittedName>
</protein>
<accession>A0A142BVJ0</accession>